<dbReference type="PANTHER" id="PTHR46520:SF1">
    <property type="entry name" value="SERINE BETA-LACTAMASE-LIKE PROTEIN LACTB, MITOCHONDRIAL"/>
    <property type="match status" value="1"/>
</dbReference>
<accession>A0A0R3RD65</accession>
<dbReference type="WBParaSite" id="BTMF_0001798801-mRNA-1">
    <property type="protein sequence ID" value="BTMF_0001798801-mRNA-1"/>
    <property type="gene ID" value="BTMF_0001798801"/>
</dbReference>
<dbReference type="InterPro" id="IPR001466">
    <property type="entry name" value="Beta-lactam-related"/>
</dbReference>
<feature type="domain" description="Beta-lactamase-related" evidence="1">
    <location>
        <begin position="97"/>
        <end position="163"/>
    </location>
</feature>
<evidence type="ECO:0000259" key="1">
    <source>
        <dbReference type="Pfam" id="PF00144"/>
    </source>
</evidence>
<dbReference type="PANTHER" id="PTHR46520">
    <property type="entry name" value="SERINE BETA-LACTAMASE-LIKE PROTEIN LACTB, MITOCHONDRIAL"/>
    <property type="match status" value="1"/>
</dbReference>
<evidence type="ECO:0000313" key="2">
    <source>
        <dbReference type="EMBL" id="VDO56623.1"/>
    </source>
</evidence>
<reference evidence="2 3" key="2">
    <citation type="submission" date="2018-11" db="EMBL/GenBank/DDBJ databases">
        <authorList>
            <consortium name="Pathogen Informatics"/>
        </authorList>
    </citation>
    <scope>NUCLEOTIDE SEQUENCE [LARGE SCALE GENOMIC DNA]</scope>
</reference>
<dbReference type="GO" id="GO:0006508">
    <property type="term" value="P:proteolysis"/>
    <property type="evidence" value="ECO:0007669"/>
    <property type="project" value="TreeGrafter"/>
</dbReference>
<reference evidence="4" key="1">
    <citation type="submission" date="2017-02" db="UniProtKB">
        <authorList>
            <consortium name="WormBaseParasite"/>
        </authorList>
    </citation>
    <scope>IDENTIFICATION</scope>
</reference>
<dbReference type="InterPro" id="IPR052794">
    <property type="entry name" value="Mito_Ser_Protease_LACTB"/>
</dbReference>
<evidence type="ECO:0000313" key="3">
    <source>
        <dbReference type="Proteomes" id="UP000280834"/>
    </source>
</evidence>
<sequence>MVGCEIYLSPCENFFDSWRPVSQIFSVLSFILQPVEPTVEDFVRELRKAVETGIDGNVKNLLHKIDVKYKEKYSKSNLTRHRSIEVKDKSEFFSNIHYECVKDALEIFKHDELVAEPGSKFQYTTHGFTLLSAALEKAASERYVDQITNLFRELGMNHSYLDLNCPLITNRARYFVLFQIDLCCIGFGSLAA</sequence>
<keyword evidence="3" id="KW-1185">Reference proteome</keyword>
<dbReference type="Proteomes" id="UP000280834">
    <property type="component" value="Unassembled WGS sequence"/>
</dbReference>
<proteinExistence type="predicted"/>
<dbReference type="AlphaFoldDB" id="A0A0R3RD65"/>
<dbReference type="GO" id="GO:0005739">
    <property type="term" value="C:mitochondrion"/>
    <property type="evidence" value="ECO:0007669"/>
    <property type="project" value="TreeGrafter"/>
</dbReference>
<dbReference type="GO" id="GO:0019216">
    <property type="term" value="P:regulation of lipid metabolic process"/>
    <property type="evidence" value="ECO:0007669"/>
    <property type="project" value="TreeGrafter"/>
</dbReference>
<dbReference type="STRING" id="42155.A0A0R3RD65"/>
<protein>
    <submittedName>
        <fullName evidence="4">Beta-lactamase domain-containing protein</fullName>
    </submittedName>
</protein>
<dbReference type="EMBL" id="UZAG01023403">
    <property type="protein sequence ID" value="VDO56623.1"/>
    <property type="molecule type" value="Genomic_DNA"/>
</dbReference>
<dbReference type="Pfam" id="PF00144">
    <property type="entry name" value="Beta-lactamase"/>
    <property type="match status" value="1"/>
</dbReference>
<gene>
    <name evidence="2" type="ORF">BTMF_LOCUS15952</name>
</gene>
<dbReference type="GO" id="GO:0008233">
    <property type="term" value="F:peptidase activity"/>
    <property type="evidence" value="ECO:0007669"/>
    <property type="project" value="TreeGrafter"/>
</dbReference>
<dbReference type="InterPro" id="IPR012338">
    <property type="entry name" value="Beta-lactam/transpept-like"/>
</dbReference>
<dbReference type="Gene3D" id="3.40.710.10">
    <property type="entry name" value="DD-peptidase/beta-lactamase superfamily"/>
    <property type="match status" value="1"/>
</dbReference>
<dbReference type="SUPFAM" id="SSF56601">
    <property type="entry name" value="beta-lactamase/transpeptidase-like"/>
    <property type="match status" value="1"/>
</dbReference>
<evidence type="ECO:0000313" key="4">
    <source>
        <dbReference type="WBParaSite" id="BTMF_0001798801-mRNA-1"/>
    </source>
</evidence>
<name>A0A0R3RD65_9BILA</name>
<organism evidence="4">
    <name type="scientific">Brugia timori</name>
    <dbReference type="NCBI Taxonomy" id="42155"/>
    <lineage>
        <taxon>Eukaryota</taxon>
        <taxon>Metazoa</taxon>
        <taxon>Ecdysozoa</taxon>
        <taxon>Nematoda</taxon>
        <taxon>Chromadorea</taxon>
        <taxon>Rhabditida</taxon>
        <taxon>Spirurina</taxon>
        <taxon>Spiruromorpha</taxon>
        <taxon>Filarioidea</taxon>
        <taxon>Onchocercidae</taxon>
        <taxon>Brugia</taxon>
    </lineage>
</organism>